<evidence type="ECO:0000313" key="2">
    <source>
        <dbReference type="EMBL" id="TKS87677.1"/>
    </source>
</evidence>
<reference evidence="2 3" key="1">
    <citation type="submission" date="2019-01" db="EMBL/GenBank/DDBJ databases">
        <title>Genome Assembly of Collichthys lucidus.</title>
        <authorList>
            <person name="Cai M."/>
            <person name="Xiao S."/>
        </authorList>
    </citation>
    <scope>NUCLEOTIDE SEQUENCE [LARGE SCALE GENOMIC DNA]</scope>
    <source>
        <strain evidence="2">JT15FE1705JMU</strain>
        <tissue evidence="2">Muscle</tissue>
    </source>
</reference>
<evidence type="ECO:0000256" key="1">
    <source>
        <dbReference type="SAM" id="MobiDB-lite"/>
    </source>
</evidence>
<feature type="compositionally biased region" description="Low complexity" evidence="1">
    <location>
        <begin position="277"/>
        <end position="296"/>
    </location>
</feature>
<feature type="compositionally biased region" description="Polar residues" evidence="1">
    <location>
        <begin position="371"/>
        <end position="392"/>
    </location>
</feature>
<accession>A0A4U5VHC3</accession>
<feature type="compositionally biased region" description="Polar residues" evidence="1">
    <location>
        <begin position="331"/>
        <end position="345"/>
    </location>
</feature>
<feature type="compositionally biased region" description="Polar residues" evidence="1">
    <location>
        <begin position="245"/>
        <end position="254"/>
    </location>
</feature>
<dbReference type="EMBL" id="CM014096">
    <property type="protein sequence ID" value="TKS87677.1"/>
    <property type="molecule type" value="Genomic_DNA"/>
</dbReference>
<feature type="compositionally biased region" description="Low complexity" evidence="1">
    <location>
        <begin position="457"/>
        <end position="476"/>
    </location>
</feature>
<dbReference type="Proteomes" id="UP000298787">
    <property type="component" value="Chromosome 19"/>
</dbReference>
<feature type="region of interest" description="Disordered" evidence="1">
    <location>
        <begin position="210"/>
        <end position="523"/>
    </location>
</feature>
<sequence length="523" mass="55026">MITNTKVQALSCGEYQELVNAKKGSVQTVTVGNAANRGNTTADSTVPQDNGFNKKPVIIIFDEPMDIRSAYKRLSTIFECEEELDRMLANERIDEESEESDSERSSGQVKAGETEVVDGKKVSSTQVTADQTSLSSSSSSSTSELTDSGVNLDSNGDAKQDGKKKFKFKFPKKQLAALTQAIRTGNKTSEIRKNTYKTLDSLEQTIKQLETTISEMGPQSPVEPVYAEESNAGNGKSSEGLGLKRSSSLPTSRGSGPKVPGKNSLQKKTKPQLLPRPIVIPTTTTTTTVPSAPSTIQQNTSVASPTSRMPVPLSAKSRQSPGTTDKAGKQQKLQDAQRQFRQANGSAKRVGGDHKTTSPTIPISKIPAFYPSSTKGSSQSAQNSDATNPINPSSSSSSSSSVTKSSILSSHTPRSGSLPSSHIPSLSNGSLKLPTPSQHTGKALSFPSQTQNGRVHSSSSSSSFSSSSSSSSSSPSPLSPTPLGPGGKSIRTIHTPSFTSYRSHNGSSGKSCIPTATAAKDTT</sequence>
<evidence type="ECO:0000313" key="3">
    <source>
        <dbReference type="Proteomes" id="UP000298787"/>
    </source>
</evidence>
<feature type="compositionally biased region" description="Polar residues" evidence="1">
    <location>
        <begin position="122"/>
        <end position="131"/>
    </location>
</feature>
<organism evidence="2 3">
    <name type="scientific">Collichthys lucidus</name>
    <name type="common">Big head croaker</name>
    <name type="synonym">Sciaena lucida</name>
    <dbReference type="NCBI Taxonomy" id="240159"/>
    <lineage>
        <taxon>Eukaryota</taxon>
        <taxon>Metazoa</taxon>
        <taxon>Chordata</taxon>
        <taxon>Craniata</taxon>
        <taxon>Vertebrata</taxon>
        <taxon>Euteleostomi</taxon>
        <taxon>Actinopterygii</taxon>
        <taxon>Neopterygii</taxon>
        <taxon>Teleostei</taxon>
        <taxon>Neoteleostei</taxon>
        <taxon>Acanthomorphata</taxon>
        <taxon>Eupercaria</taxon>
        <taxon>Sciaenidae</taxon>
        <taxon>Collichthys</taxon>
    </lineage>
</organism>
<protein>
    <submittedName>
        <fullName evidence="2">Sickle tail protein</fullName>
    </submittedName>
</protein>
<feature type="compositionally biased region" description="Polar residues" evidence="1">
    <location>
        <begin position="297"/>
        <end position="307"/>
    </location>
</feature>
<feature type="compositionally biased region" description="Polar residues" evidence="1">
    <location>
        <begin position="492"/>
        <end position="510"/>
    </location>
</feature>
<feature type="compositionally biased region" description="Low complexity" evidence="1">
    <location>
        <begin position="393"/>
        <end position="410"/>
    </location>
</feature>
<feature type="compositionally biased region" description="Polar residues" evidence="1">
    <location>
        <begin position="411"/>
        <end position="456"/>
    </location>
</feature>
<dbReference type="AlphaFoldDB" id="A0A4U5VHC3"/>
<keyword evidence="3" id="KW-1185">Reference proteome</keyword>
<feature type="region of interest" description="Disordered" evidence="1">
    <location>
        <begin position="92"/>
        <end position="165"/>
    </location>
</feature>
<proteinExistence type="predicted"/>
<gene>
    <name evidence="2" type="ORF">D9C73_021801</name>
</gene>
<feature type="compositionally biased region" description="Low complexity" evidence="1">
    <location>
        <begin position="132"/>
        <end position="148"/>
    </location>
</feature>
<dbReference type="STRING" id="240159.A0A4U5VHC3"/>
<name>A0A4U5VHC3_COLLU</name>